<gene>
    <name evidence="1" type="ORF">ATH84_101825</name>
</gene>
<organism evidence="1 2">
    <name type="scientific">Paracoccus versutus</name>
    <name type="common">Thiobacillus versutus</name>
    <dbReference type="NCBI Taxonomy" id="34007"/>
    <lineage>
        <taxon>Bacteria</taxon>
        <taxon>Pseudomonadati</taxon>
        <taxon>Pseudomonadota</taxon>
        <taxon>Alphaproteobacteria</taxon>
        <taxon>Rhodobacterales</taxon>
        <taxon>Paracoccaceae</taxon>
        <taxon>Paracoccus</taxon>
    </lineage>
</organism>
<sequence length="70" mass="8144">MTARLLVVVGHCSIHDPETALDYAARLIGSLLKMWWRDWPDERLHAAMPLLTSGEVEKLHRHWLEKVRTS</sequence>
<comment type="caution">
    <text evidence="1">The sequence shown here is derived from an EMBL/GenBank/DDBJ whole genome shotgun (WGS) entry which is preliminary data.</text>
</comment>
<dbReference type="Gene3D" id="3.20.20.70">
    <property type="entry name" value="Aldolase class I"/>
    <property type="match status" value="1"/>
</dbReference>
<reference evidence="1 2" key="1">
    <citation type="submission" date="2018-08" db="EMBL/GenBank/DDBJ databases">
        <title>Genomic Encyclopedia of Archaeal and Bacterial Type Strains, Phase II (KMG-II): from individual species to whole genera.</title>
        <authorList>
            <person name="Goeker M."/>
        </authorList>
    </citation>
    <scope>NUCLEOTIDE SEQUENCE [LARGE SCALE GENOMIC DNA]</scope>
    <source>
        <strain evidence="1 2">DSM 582</strain>
    </source>
</reference>
<dbReference type="InterPro" id="IPR013785">
    <property type="entry name" value="Aldolase_TIM"/>
</dbReference>
<protein>
    <submittedName>
        <fullName evidence="1">Phospho-2-dehydro-3-deoxyheptonate aldolase</fullName>
    </submittedName>
</protein>
<evidence type="ECO:0000313" key="2">
    <source>
        <dbReference type="Proteomes" id="UP000256794"/>
    </source>
</evidence>
<accession>A0AAQ0HIN6</accession>
<name>A0AAQ0HIN6_PARVE</name>
<dbReference type="SUPFAM" id="SSF51569">
    <property type="entry name" value="Aldolase"/>
    <property type="match status" value="1"/>
</dbReference>
<evidence type="ECO:0000313" key="1">
    <source>
        <dbReference type="EMBL" id="REG45858.1"/>
    </source>
</evidence>
<dbReference type="EMBL" id="QUMX01000018">
    <property type="protein sequence ID" value="REG45858.1"/>
    <property type="molecule type" value="Genomic_DNA"/>
</dbReference>
<proteinExistence type="predicted"/>
<dbReference type="Proteomes" id="UP000256794">
    <property type="component" value="Unassembled WGS sequence"/>
</dbReference>
<keyword evidence="2" id="KW-1185">Reference proteome</keyword>
<dbReference type="AlphaFoldDB" id="A0AAQ0HIN6"/>